<feature type="region of interest" description="Disordered" evidence="1">
    <location>
        <begin position="387"/>
        <end position="437"/>
    </location>
</feature>
<sequence>MLPHHHHQQPLNLEQGNTMTSCFYISGDKDNVVDQQQQQQQHDALTTTSSYTTDYNNNNSSNNNNSNDWVTMQTPTSLVEHGASVSGITTPYHSSSSPVSPHVIDDAALTEKEMDQFPSVQEFDMIVDGYLNNLSNKKRDKALVDRPRYALIARVLKDPKNTTISTAQFRFWVKKMFQLMPCPDGSELICHDNKPVAMREDMYDILVHAHAVANHGGRDKTSSLVRRRYSWIPKELIARFVRQCPFCIARRNGCSSPPITLLPTAPPDYTADFCARDDDTTTTDAAATNLPYTSQPLDIKPLFSESDGFDLGEWTSSNDNQYPEDKMDQPSCYQQQPYTTFTPSSPITIDDTASPTSSSATEMITVSDNNSNNTSPCVIFSTASAGESLNTSSESSDNGSSSSSRGDLTYRYPSEMPLPPSCEFSPASHHQSQYQQAVDSDNSTRSLCCYNASSPDTNTEEAAISAVPQNQVHIVDDPCYGASMDIFSNNQYNMYYAYTTTTAAAEPKITIPAYNDMNNVTYASAYDMNFSPSPSSSFSSSSSACSVPASPAATALYMPQQQQQQSAFIFPDHY</sequence>
<organism evidence="3">
    <name type="scientific">Lichtheimia ramosa</name>
    <dbReference type="NCBI Taxonomy" id="688394"/>
    <lineage>
        <taxon>Eukaryota</taxon>
        <taxon>Fungi</taxon>
        <taxon>Fungi incertae sedis</taxon>
        <taxon>Mucoromycota</taxon>
        <taxon>Mucoromycotina</taxon>
        <taxon>Mucoromycetes</taxon>
        <taxon>Mucorales</taxon>
        <taxon>Lichtheimiaceae</taxon>
        <taxon>Lichtheimia</taxon>
    </lineage>
</organism>
<name>A0A077WNU2_9FUNG</name>
<accession>A0A077WNU2</accession>
<reference evidence="3" key="1">
    <citation type="journal article" date="2014" name="Genome Announc.">
        <title>De novo whole-genome sequence and genome annotation of Lichtheimia ramosa.</title>
        <authorList>
            <person name="Linde J."/>
            <person name="Schwartze V."/>
            <person name="Binder U."/>
            <person name="Lass-Florl C."/>
            <person name="Voigt K."/>
            <person name="Horn F."/>
        </authorList>
    </citation>
    <scope>NUCLEOTIDE SEQUENCE</scope>
    <source>
        <strain evidence="3">JMRC FSU:6197</strain>
    </source>
</reference>
<dbReference type="InterPro" id="IPR041588">
    <property type="entry name" value="Integrase_H2C2"/>
</dbReference>
<feature type="compositionally biased region" description="Low complexity" evidence="1">
    <location>
        <begin position="347"/>
        <end position="360"/>
    </location>
</feature>
<evidence type="ECO:0000256" key="1">
    <source>
        <dbReference type="SAM" id="MobiDB-lite"/>
    </source>
</evidence>
<feature type="region of interest" description="Disordered" evidence="1">
    <location>
        <begin position="33"/>
        <end position="71"/>
    </location>
</feature>
<dbReference type="AlphaFoldDB" id="A0A077WNU2"/>
<dbReference type="OrthoDB" id="2499658at2759"/>
<dbReference type="Gene3D" id="1.10.340.70">
    <property type="match status" value="1"/>
</dbReference>
<feature type="region of interest" description="Disordered" evidence="1">
    <location>
        <begin position="313"/>
        <end position="360"/>
    </location>
</feature>
<evidence type="ECO:0000259" key="2">
    <source>
        <dbReference type="Pfam" id="PF17921"/>
    </source>
</evidence>
<gene>
    <name evidence="3" type="ORF">LRAMOSA10636</name>
</gene>
<protein>
    <recommendedName>
        <fullName evidence="2">Integrase zinc-binding domain-containing protein</fullName>
    </recommendedName>
</protein>
<feature type="compositionally biased region" description="Polar residues" evidence="1">
    <location>
        <begin position="331"/>
        <end position="346"/>
    </location>
</feature>
<proteinExistence type="predicted"/>
<dbReference type="EMBL" id="LK023330">
    <property type="protein sequence ID" value="CDS09276.1"/>
    <property type="molecule type" value="Genomic_DNA"/>
</dbReference>
<evidence type="ECO:0000313" key="3">
    <source>
        <dbReference type="EMBL" id="CDS09276.1"/>
    </source>
</evidence>
<dbReference type="Pfam" id="PF17921">
    <property type="entry name" value="Integrase_H2C2"/>
    <property type="match status" value="1"/>
</dbReference>
<feature type="domain" description="Integrase zinc-binding" evidence="2">
    <location>
        <begin position="205"/>
        <end position="251"/>
    </location>
</feature>
<feature type="compositionally biased region" description="Low complexity" evidence="1">
    <location>
        <begin position="387"/>
        <end position="409"/>
    </location>
</feature>
<feature type="compositionally biased region" description="Polar residues" evidence="1">
    <location>
        <begin position="428"/>
        <end position="437"/>
    </location>
</feature>
<feature type="compositionally biased region" description="Low complexity" evidence="1">
    <location>
        <begin position="35"/>
        <end position="68"/>
    </location>
</feature>